<evidence type="ECO:0000313" key="4">
    <source>
        <dbReference type="Proteomes" id="UP001160334"/>
    </source>
</evidence>
<dbReference type="Gene3D" id="3.40.50.1400">
    <property type="match status" value="2"/>
</dbReference>
<accession>A0ABT6MFP8</accession>
<keyword evidence="2" id="KW-0456">Lyase</keyword>
<dbReference type="PANTHER" id="PTHR33542:SF5">
    <property type="entry name" value="FERROCHELATASE CHE1"/>
    <property type="match status" value="1"/>
</dbReference>
<name>A0ABT6MFP8_9NOCA</name>
<dbReference type="SUPFAM" id="SSF53800">
    <property type="entry name" value="Chelatase"/>
    <property type="match status" value="1"/>
</dbReference>
<sequence length="265" mass="27600">MPSPPSNSVSGSETVTPPLIAVAHGSRDPRSARVVAAAVAAIRTRRPDLDVRLCFLDLNAPSVDQVLDAVAAEGHSSAVVVPMLLGSAYHARVDLPGILAAARARHPQLTIVQADVLGHDRRLVAAVRDRIVAAGIATDDTDTGVVLTAVGSSDPEANDRTRALAGVLAEGTRWAETAVCFATSAEPSVGQSISLLRSRGVERIVIAPWFLAPGRLTDRVGVAALEAAPDVVFADTIGAHRQVADVALDRYRAALVAATQWQISA</sequence>
<evidence type="ECO:0000313" key="3">
    <source>
        <dbReference type="EMBL" id="MDH6282719.1"/>
    </source>
</evidence>
<comment type="caution">
    <text evidence="3">The sequence shown here is derived from an EMBL/GenBank/DDBJ whole genome shotgun (WGS) entry which is preliminary data.</text>
</comment>
<keyword evidence="4" id="KW-1185">Reference proteome</keyword>
<evidence type="ECO:0000256" key="2">
    <source>
        <dbReference type="ARBA" id="ARBA00023239"/>
    </source>
</evidence>
<protein>
    <submittedName>
        <fullName evidence="3">Sirohydrochlorin ferrochelatase</fullName>
    </submittedName>
</protein>
<gene>
    <name evidence="3" type="ORF">M2280_003956</name>
</gene>
<dbReference type="CDD" id="cd03416">
    <property type="entry name" value="CbiX_SirB_N"/>
    <property type="match status" value="1"/>
</dbReference>
<dbReference type="InterPro" id="IPR002762">
    <property type="entry name" value="CbiX-like"/>
</dbReference>
<evidence type="ECO:0000256" key="1">
    <source>
        <dbReference type="ARBA" id="ARBA00022723"/>
    </source>
</evidence>
<dbReference type="PANTHER" id="PTHR33542">
    <property type="entry name" value="SIROHYDROCHLORIN FERROCHELATASE, CHLOROPLASTIC"/>
    <property type="match status" value="1"/>
</dbReference>
<dbReference type="RefSeq" id="WP_280762019.1">
    <property type="nucleotide sequence ID" value="NZ_JARXVC010000011.1"/>
</dbReference>
<proteinExistence type="predicted"/>
<dbReference type="InterPro" id="IPR050963">
    <property type="entry name" value="Sirohydro_Cobaltochel/CbiX"/>
</dbReference>
<dbReference type="CDD" id="cd03414">
    <property type="entry name" value="CbiX_SirB_C"/>
    <property type="match status" value="1"/>
</dbReference>
<dbReference type="EMBL" id="JARXVC010000011">
    <property type="protein sequence ID" value="MDH6282719.1"/>
    <property type="molecule type" value="Genomic_DNA"/>
</dbReference>
<reference evidence="3 4" key="1">
    <citation type="submission" date="2023-04" db="EMBL/GenBank/DDBJ databases">
        <title>Forest soil microbial communities from Buena Vista Peninsula, Colon Province, Panama.</title>
        <authorList>
            <person name="Bouskill N."/>
        </authorList>
    </citation>
    <scope>NUCLEOTIDE SEQUENCE [LARGE SCALE GENOMIC DNA]</scope>
    <source>
        <strain evidence="3 4">CFH S0262</strain>
    </source>
</reference>
<dbReference type="Pfam" id="PF01903">
    <property type="entry name" value="CbiX"/>
    <property type="match status" value="2"/>
</dbReference>
<organism evidence="3 4">
    <name type="scientific">Prescottella agglutinans</name>
    <dbReference type="NCBI Taxonomy" id="1644129"/>
    <lineage>
        <taxon>Bacteria</taxon>
        <taxon>Bacillati</taxon>
        <taxon>Actinomycetota</taxon>
        <taxon>Actinomycetes</taxon>
        <taxon>Mycobacteriales</taxon>
        <taxon>Nocardiaceae</taxon>
        <taxon>Prescottella</taxon>
    </lineage>
</organism>
<keyword evidence="1" id="KW-0479">Metal-binding</keyword>
<dbReference type="Proteomes" id="UP001160334">
    <property type="component" value="Unassembled WGS sequence"/>
</dbReference>